<evidence type="ECO:0008006" key="3">
    <source>
        <dbReference type="Google" id="ProtNLM"/>
    </source>
</evidence>
<keyword evidence="2" id="KW-1185">Reference proteome</keyword>
<evidence type="ECO:0000313" key="2">
    <source>
        <dbReference type="Proteomes" id="UP000234845"/>
    </source>
</evidence>
<dbReference type="OrthoDB" id="2769928at2"/>
<accession>A0A2N5XZ39</accession>
<dbReference type="GO" id="GO:0030638">
    <property type="term" value="P:polyketide metabolic process"/>
    <property type="evidence" value="ECO:0007669"/>
    <property type="project" value="InterPro"/>
</dbReference>
<dbReference type="Gene3D" id="3.10.450.50">
    <property type="match status" value="2"/>
</dbReference>
<evidence type="ECO:0000313" key="1">
    <source>
        <dbReference type="EMBL" id="PLW81406.1"/>
    </source>
</evidence>
<comment type="caution">
    <text evidence="1">The sequence shown here is derived from an EMBL/GenBank/DDBJ whole genome shotgun (WGS) entry which is preliminary data.</text>
</comment>
<dbReference type="EMBL" id="PKLZ01000013">
    <property type="protein sequence ID" value="PLW81406.1"/>
    <property type="molecule type" value="Genomic_DNA"/>
</dbReference>
<organism evidence="1 2">
    <name type="scientific">Kineobactrum sediminis</name>
    <dbReference type="NCBI Taxonomy" id="1905677"/>
    <lineage>
        <taxon>Bacteria</taxon>
        <taxon>Pseudomonadati</taxon>
        <taxon>Pseudomonadota</taxon>
        <taxon>Gammaproteobacteria</taxon>
        <taxon>Cellvibrionales</taxon>
        <taxon>Halieaceae</taxon>
        <taxon>Kineobactrum</taxon>
    </lineage>
</organism>
<name>A0A2N5XZ39_9GAMM</name>
<dbReference type="AlphaFoldDB" id="A0A2N5XZ39"/>
<dbReference type="InterPro" id="IPR032710">
    <property type="entry name" value="NTF2-like_dom_sf"/>
</dbReference>
<dbReference type="RefSeq" id="WP_101522412.1">
    <property type="nucleotide sequence ID" value="NZ_PKLZ01000013.1"/>
</dbReference>
<dbReference type="InterPro" id="IPR009959">
    <property type="entry name" value="Cyclase_SnoaL-like"/>
</dbReference>
<dbReference type="SUPFAM" id="SSF54427">
    <property type="entry name" value="NTF2-like"/>
    <property type="match status" value="2"/>
</dbReference>
<sequence length="387" mass="43501">MTDFDAAKRARPLKRSDMPPDYAISLDRYINRDGTGGGFREDEKCIPTDFGVLQPMGGFEEAYHNIIDYIVRITYRIWEDRDVEYIGDTYSADCMVFDDYGLQCGCEKIISDTHHTLGAFTNIKLIADEIIWAGDDENGYHTSHRTIIRGTNDGDSKYGPATGKTVDVLVIANCVVRDNKIFLEHVLYNNSALVEQLGVDLHEVVQNMVAVPPAGWPRDDATWHQLRNATNPGMPISVSESLDGFDIDRFSRDACEMVWSAQNYKEMTRFFSSEISFAGATNRTAEGLDGYRNAHRSIMDCFTVDNFSVDEVYWMGNGQDGYLVSVRWSMDAEHAGSGAFGPATGNPVQLWGLSQYKVIEEKIVQEWTLFNELDLQIQIAAARSKEA</sequence>
<dbReference type="Proteomes" id="UP000234845">
    <property type="component" value="Unassembled WGS sequence"/>
</dbReference>
<gene>
    <name evidence="1" type="ORF">CWI75_15350</name>
</gene>
<protein>
    <recommendedName>
        <fullName evidence="3">Polyketide cyclase</fullName>
    </recommendedName>
</protein>
<dbReference type="Pfam" id="PF07366">
    <property type="entry name" value="SnoaL"/>
    <property type="match status" value="1"/>
</dbReference>
<reference evidence="2" key="1">
    <citation type="submission" date="2017-11" db="EMBL/GenBank/DDBJ databases">
        <title>The draft genome sequence of Chromatocurvus sp. F02.</title>
        <authorList>
            <person name="Du Z.-J."/>
            <person name="Chang Y.-Q."/>
        </authorList>
    </citation>
    <scope>NUCLEOTIDE SEQUENCE [LARGE SCALE GENOMIC DNA]</scope>
    <source>
        <strain evidence="2">F02</strain>
    </source>
</reference>
<proteinExistence type="predicted"/>